<keyword evidence="2" id="KW-1185">Reference proteome</keyword>
<comment type="caution">
    <text evidence="1">The sequence shown here is derived from an EMBL/GenBank/DDBJ whole genome shotgun (WGS) entry which is preliminary data.</text>
</comment>
<dbReference type="PANTHER" id="PTHR36264">
    <property type="entry name" value="SET DOMAIN-CONTAINING PROTEIN"/>
    <property type="match status" value="1"/>
</dbReference>
<evidence type="ECO:0000313" key="2">
    <source>
        <dbReference type="Proteomes" id="UP001054252"/>
    </source>
</evidence>
<reference evidence="1 2" key="1">
    <citation type="journal article" date="2021" name="Commun. Biol.">
        <title>The genome of Shorea leprosula (Dipterocarpaceae) highlights the ecological relevance of drought in aseasonal tropical rainforests.</title>
        <authorList>
            <person name="Ng K.K.S."/>
            <person name="Kobayashi M.J."/>
            <person name="Fawcett J.A."/>
            <person name="Hatakeyama M."/>
            <person name="Paape T."/>
            <person name="Ng C.H."/>
            <person name="Ang C.C."/>
            <person name="Tnah L.H."/>
            <person name="Lee C.T."/>
            <person name="Nishiyama T."/>
            <person name="Sese J."/>
            <person name="O'Brien M.J."/>
            <person name="Copetti D."/>
            <person name="Mohd Noor M.I."/>
            <person name="Ong R.C."/>
            <person name="Putra M."/>
            <person name="Sireger I.Z."/>
            <person name="Indrioko S."/>
            <person name="Kosugi Y."/>
            <person name="Izuno A."/>
            <person name="Isagi Y."/>
            <person name="Lee S.L."/>
            <person name="Shimizu K.K."/>
        </authorList>
    </citation>
    <scope>NUCLEOTIDE SEQUENCE [LARGE SCALE GENOMIC DNA]</scope>
    <source>
        <strain evidence="1">214</strain>
    </source>
</reference>
<dbReference type="AlphaFoldDB" id="A0AAV5JX26"/>
<accession>A0AAV5JX26</accession>
<gene>
    <name evidence="1" type="ORF">SLEP1_g29511</name>
</gene>
<protein>
    <submittedName>
        <fullName evidence="1">Uncharacterized protein</fullName>
    </submittedName>
</protein>
<dbReference type="PANTHER" id="PTHR36264:SF5">
    <property type="entry name" value="SET DOMAIN-CONTAINING PROTEIN"/>
    <property type="match status" value="1"/>
</dbReference>
<evidence type="ECO:0000313" key="1">
    <source>
        <dbReference type="EMBL" id="GKV19223.1"/>
    </source>
</evidence>
<name>A0AAV5JX26_9ROSI</name>
<organism evidence="1 2">
    <name type="scientific">Rubroshorea leprosula</name>
    <dbReference type="NCBI Taxonomy" id="152421"/>
    <lineage>
        <taxon>Eukaryota</taxon>
        <taxon>Viridiplantae</taxon>
        <taxon>Streptophyta</taxon>
        <taxon>Embryophyta</taxon>
        <taxon>Tracheophyta</taxon>
        <taxon>Spermatophyta</taxon>
        <taxon>Magnoliopsida</taxon>
        <taxon>eudicotyledons</taxon>
        <taxon>Gunneridae</taxon>
        <taxon>Pentapetalae</taxon>
        <taxon>rosids</taxon>
        <taxon>malvids</taxon>
        <taxon>Malvales</taxon>
        <taxon>Dipterocarpaceae</taxon>
        <taxon>Rubroshorea</taxon>
    </lineage>
</organism>
<sequence length="164" mass="18899">MMKKTFYYNFFPTKVEEEEAAAHNVQYRLTRTLIEIRDLDHHQASGVDPWRQIIRKSITASDVFMGKLSLSEQEMLDLLRPCTLSKANSLLVGDRSCILYDNTEAEVKYHIDVERGSQDSYTLRCTSLFRNRNLAPGDQVGLFLDVSNEAFRFKILGRANRSSN</sequence>
<dbReference type="Proteomes" id="UP001054252">
    <property type="component" value="Unassembled WGS sequence"/>
</dbReference>
<dbReference type="EMBL" id="BPVZ01000052">
    <property type="protein sequence ID" value="GKV19223.1"/>
    <property type="molecule type" value="Genomic_DNA"/>
</dbReference>
<proteinExistence type="predicted"/>